<keyword evidence="4" id="KW-0732">Signal</keyword>
<evidence type="ECO:0000256" key="3">
    <source>
        <dbReference type="ARBA" id="ARBA00022448"/>
    </source>
</evidence>
<proteinExistence type="inferred from homology"/>
<comment type="similarity">
    <text evidence="1">Belongs to the bacterial solute-binding protein 9 family.</text>
</comment>
<evidence type="ECO:0000256" key="4">
    <source>
        <dbReference type="ARBA" id="ARBA00022729"/>
    </source>
</evidence>
<dbReference type="Pfam" id="PF01297">
    <property type="entry name" value="ZnuA"/>
    <property type="match status" value="1"/>
</dbReference>
<keyword evidence="5" id="KW-0406">Ion transport</keyword>
<keyword evidence="7" id="KW-1185">Reference proteome</keyword>
<dbReference type="InterPro" id="IPR050492">
    <property type="entry name" value="Bact_metal-bind_prot9"/>
</dbReference>
<organism evidence="6 7">
    <name type="scientific">Thiolapillus brandeum</name>
    <dbReference type="NCBI Taxonomy" id="1076588"/>
    <lineage>
        <taxon>Bacteria</taxon>
        <taxon>Pseudomonadati</taxon>
        <taxon>Pseudomonadota</taxon>
        <taxon>Gammaproteobacteria</taxon>
        <taxon>Chromatiales</taxon>
        <taxon>Sedimenticolaceae</taxon>
        <taxon>Thiolapillus</taxon>
    </lineage>
</organism>
<evidence type="ECO:0000313" key="7">
    <source>
        <dbReference type="Proteomes" id="UP000031631"/>
    </source>
</evidence>
<evidence type="ECO:0000256" key="5">
    <source>
        <dbReference type="ARBA" id="ARBA00022906"/>
    </source>
</evidence>
<dbReference type="EMBL" id="AP012273">
    <property type="protein sequence ID" value="BAO43322.1"/>
    <property type="molecule type" value="Genomic_DNA"/>
</dbReference>
<evidence type="ECO:0000313" key="6">
    <source>
        <dbReference type="EMBL" id="BAO43322.1"/>
    </source>
</evidence>
<dbReference type="Gene3D" id="3.40.50.1980">
    <property type="entry name" value="Nitrogenase molybdenum iron protein domain"/>
    <property type="match status" value="2"/>
</dbReference>
<keyword evidence="3" id="KW-0813">Transport</keyword>
<evidence type="ECO:0000256" key="1">
    <source>
        <dbReference type="ARBA" id="ARBA00011028"/>
    </source>
</evidence>
<dbReference type="PANTHER" id="PTHR42953">
    <property type="entry name" value="HIGH-AFFINITY ZINC UPTAKE SYSTEM PROTEIN ZNUA-RELATED"/>
    <property type="match status" value="1"/>
</dbReference>
<reference evidence="6 7" key="1">
    <citation type="journal article" date="2014" name="PLoS ONE">
        <title>Physiological and genomic features of a novel sulfur-oxidizing gammaproteobacterium belonging to a previously uncultivated symbiotic lineage isolated from a hydrothermal vent.</title>
        <authorList>
            <person name="Nunoura T."/>
            <person name="Takaki Y."/>
            <person name="Kazama H."/>
            <person name="Kakuta J."/>
            <person name="Shimamura S."/>
            <person name="Makita H."/>
            <person name="Hirai M."/>
            <person name="Miyazaki M."/>
            <person name="Takai K."/>
        </authorList>
    </citation>
    <scope>NUCLEOTIDE SEQUENCE [LARGE SCALE GENOMIC DNA]</scope>
    <source>
        <strain evidence="6 7">Hiromi1</strain>
    </source>
</reference>
<dbReference type="PANTHER" id="PTHR42953:SF3">
    <property type="entry name" value="HIGH-AFFINITY ZINC UPTAKE SYSTEM PROTEIN ZNUA"/>
    <property type="match status" value="1"/>
</dbReference>
<dbReference type="SUPFAM" id="SSF53807">
    <property type="entry name" value="Helical backbone' metal receptor"/>
    <property type="match status" value="1"/>
</dbReference>
<gene>
    <name evidence="6" type="ORF">TBH_C0376</name>
</gene>
<dbReference type="KEGG" id="tbn:TBH_C0376"/>
<dbReference type="AlphaFoldDB" id="A0A7U6GGN4"/>
<accession>A0A7U6GGN4</accession>
<dbReference type="InterPro" id="IPR006127">
    <property type="entry name" value="ZnuA-like"/>
</dbReference>
<keyword evidence="5" id="KW-0864">Zinc transport</keyword>
<sequence>MHSCDGWQFHYFRGKDTLFMVVGMRFLTLFLMLITSAAALGKPLVFVSVLPQKAIVQALAGDALQVEAMVGKGFNPATYQPSPRQIARLSRASLYIRAGVPFEQSWLPRFRSTNPSMIVLDMRHGLDLLEDHEHGQESDPHIWTDPLLVKAHARILAGELARHFPALEGTLEHNYRKLASRLDALNTELETRLAPLRGHAFLVYHPAWSYFAHRYGLHQMAVEAHGKEPNSRSLTELIHQARKAGIHTIITQPQHSVATAKVLARELNAKLVPIDPLSEDIFTSLRHLTQVLTGETP</sequence>
<dbReference type="Proteomes" id="UP000031631">
    <property type="component" value="Chromosome"/>
</dbReference>
<name>A0A7U6GGN4_9GAMM</name>
<keyword evidence="5" id="KW-0862">Zinc</keyword>
<evidence type="ECO:0000256" key="2">
    <source>
        <dbReference type="ARBA" id="ARBA00015915"/>
    </source>
</evidence>
<dbReference type="GO" id="GO:0046872">
    <property type="term" value="F:metal ion binding"/>
    <property type="evidence" value="ECO:0007669"/>
    <property type="project" value="InterPro"/>
</dbReference>
<protein>
    <recommendedName>
        <fullName evidence="2">High-affinity zinc uptake system protein ZnuA</fullName>
    </recommendedName>
</protein>
<dbReference type="GO" id="GO:0006829">
    <property type="term" value="P:zinc ion transport"/>
    <property type="evidence" value="ECO:0007669"/>
    <property type="project" value="UniProtKB-KW"/>
</dbReference>